<dbReference type="GeneID" id="39735490"/>
<proteinExistence type="predicted"/>
<dbReference type="KEGG" id="prel:PRELSG_0715300"/>
<protein>
    <submittedName>
        <fullName evidence="1">Uncharacterized protein</fullName>
    </submittedName>
</protein>
<accession>A0A1J1H3C7</accession>
<evidence type="ECO:0000313" key="2">
    <source>
        <dbReference type="Proteomes" id="UP000220158"/>
    </source>
</evidence>
<evidence type="ECO:0000313" key="1">
    <source>
        <dbReference type="EMBL" id="CRG99389.1"/>
    </source>
</evidence>
<gene>
    <name evidence="1" type="ORF">PRELSG_0715300</name>
</gene>
<dbReference type="EMBL" id="LN835302">
    <property type="protein sequence ID" value="CRG99389.1"/>
    <property type="molecule type" value="Genomic_DNA"/>
</dbReference>
<sequence>MNIEKLVADLNDIENEFNEEHKSEDFLHISLKKNDSCCILSDENIVNYFSIFNIKNEYKKAEINLEKIQLSIINNLIFLLKLKKKLYDPEILKTILECLNISFKNKNETIENVSEEKSLHIYKQNLLKNKYLFLKILRKIKNKSFYPDIKQCIKDVTRDVFSFNKSIYNGSLGFETILYLLFKLLNKNLKSEMKNLLLSFFLLCIMSRTNNSVDILYILEYFYKNNNFSLIIPNTSYISPCEVSIYNNIIILKTNVKYFINIIDQTNLSYNCYNIIYIDENLISDNFYLYIYKILLKEKKYHYIFNNKSFENLDFFNINMNYSKLCKNINNEKNLNNIIKEQNNEFNMGYISDKEEYYLINKEKINDKIKNGKNVQSFIEDIEISSNSIYNFSDNEIDIKKINEQNSFYLNINNDLDKKKKNFFYQYLIIELNQ</sequence>
<dbReference type="VEuPathDB" id="PlasmoDB:PRELSG_0715300"/>
<name>A0A1J1H3C7_PLARL</name>
<dbReference type="OMA" id="NFFYQYL"/>
<dbReference type="RefSeq" id="XP_028532396.1">
    <property type="nucleotide sequence ID" value="XM_028675848.1"/>
</dbReference>
<organism evidence="1 2">
    <name type="scientific">Plasmodium relictum</name>
    <dbReference type="NCBI Taxonomy" id="85471"/>
    <lineage>
        <taxon>Eukaryota</taxon>
        <taxon>Sar</taxon>
        <taxon>Alveolata</taxon>
        <taxon>Apicomplexa</taxon>
        <taxon>Aconoidasida</taxon>
        <taxon>Haemosporida</taxon>
        <taxon>Plasmodiidae</taxon>
        <taxon>Plasmodium</taxon>
        <taxon>Plasmodium (Haemamoeba)</taxon>
    </lineage>
</organism>
<dbReference type="OrthoDB" id="376063at2759"/>
<dbReference type="AlphaFoldDB" id="A0A1J1H3C7"/>
<keyword evidence="2" id="KW-1185">Reference proteome</keyword>
<dbReference type="Proteomes" id="UP000220158">
    <property type="component" value="Chromosome 7"/>
</dbReference>
<reference evidence="1 2" key="1">
    <citation type="submission" date="2015-04" db="EMBL/GenBank/DDBJ databases">
        <authorList>
            <consortium name="Pathogen Informatics"/>
        </authorList>
    </citation>
    <scope>NUCLEOTIDE SEQUENCE [LARGE SCALE GENOMIC DNA]</scope>
    <source>
        <strain evidence="1 2">SGS1</strain>
    </source>
</reference>